<proteinExistence type="predicted"/>
<keyword evidence="3" id="KW-1185">Reference proteome</keyword>
<dbReference type="AlphaFoldDB" id="A0A1N7GZG0"/>
<dbReference type="InterPro" id="IPR036388">
    <property type="entry name" value="WH-like_DNA-bd_sf"/>
</dbReference>
<dbReference type="Proteomes" id="UP000185936">
    <property type="component" value="Unassembled WGS sequence"/>
</dbReference>
<protein>
    <recommendedName>
        <fullName evidence="1">DUF7344 domain-containing protein</fullName>
    </recommendedName>
</protein>
<reference evidence="3" key="1">
    <citation type="submission" date="2017-01" db="EMBL/GenBank/DDBJ databases">
        <authorList>
            <person name="Varghese N."/>
            <person name="Submissions S."/>
        </authorList>
    </citation>
    <scope>NUCLEOTIDE SEQUENCE [LARGE SCALE GENOMIC DNA]</scope>
    <source>
        <strain evidence="3">type strain: HArc-</strain>
    </source>
</reference>
<dbReference type="EMBL" id="FTNR01000018">
    <property type="protein sequence ID" value="SIS17838.1"/>
    <property type="molecule type" value="Genomic_DNA"/>
</dbReference>
<sequence>MHDTLIPLLLISAVEGRIPMNLVSPITGSNELLQLLAHQYRRQTFQFLDGQPDNTATMDELVGYIDSVADEVSLRTELFHVHLPKLNESNLIDWDSQSEMIRYYPNDLCEELLYVLETHTS</sequence>
<dbReference type="Pfam" id="PF24035">
    <property type="entry name" value="DUF7344"/>
    <property type="match status" value="1"/>
</dbReference>
<evidence type="ECO:0000259" key="1">
    <source>
        <dbReference type="Pfam" id="PF24035"/>
    </source>
</evidence>
<feature type="domain" description="DUF7344" evidence="1">
    <location>
        <begin position="34"/>
        <end position="101"/>
    </location>
</feature>
<dbReference type="InterPro" id="IPR055768">
    <property type="entry name" value="DUF7344"/>
</dbReference>
<accession>A0A1N7GZG0</accession>
<gene>
    <name evidence="2" type="ORF">SAMN05421752_11837</name>
</gene>
<organism evidence="2 3">
    <name type="scientific">Natronorubrum thiooxidans</name>
    <dbReference type="NCBI Taxonomy" id="308853"/>
    <lineage>
        <taxon>Archaea</taxon>
        <taxon>Methanobacteriati</taxon>
        <taxon>Methanobacteriota</taxon>
        <taxon>Stenosarchaea group</taxon>
        <taxon>Halobacteria</taxon>
        <taxon>Halobacteriales</taxon>
        <taxon>Natrialbaceae</taxon>
        <taxon>Natronorubrum</taxon>
    </lineage>
</organism>
<evidence type="ECO:0000313" key="3">
    <source>
        <dbReference type="Proteomes" id="UP000185936"/>
    </source>
</evidence>
<name>A0A1N7GZG0_9EURY</name>
<dbReference type="Gene3D" id="1.10.10.10">
    <property type="entry name" value="Winged helix-like DNA-binding domain superfamily/Winged helix DNA-binding domain"/>
    <property type="match status" value="1"/>
</dbReference>
<evidence type="ECO:0000313" key="2">
    <source>
        <dbReference type="EMBL" id="SIS17838.1"/>
    </source>
</evidence>
<dbReference type="STRING" id="308853.SAMN05421752_11837"/>